<evidence type="ECO:0000256" key="1">
    <source>
        <dbReference type="ARBA" id="ARBA00004370"/>
    </source>
</evidence>
<name>A0AAE0HTL9_9PEZI</name>
<sequence>MSSETTFEDQASVPSLATAHGILMGLAFVVFMPIGAVLIRSIESKNALWIHASCQLTGLALVIAGLVTGVRLFQIKDQLDNNVHTVLGAVIAVGILLQPFIGYIHHRRYVRTQQRSNWSTIHVWFGRTLLLLGIVNGGLGLQLALGSPEYSEVGLIVYSVLAGVAGLLLLGLIAYVGKTKGNQGAKVDA</sequence>
<feature type="transmembrane region" description="Helical" evidence="7">
    <location>
        <begin position="85"/>
        <end position="104"/>
    </location>
</feature>
<dbReference type="PANTHER" id="PTHR47797">
    <property type="entry name" value="DEHYDROGENASE, PUTATIVE (AFU_ORTHOLOGUE AFUA_8G05805)-RELATED"/>
    <property type="match status" value="1"/>
</dbReference>
<organism evidence="9 10">
    <name type="scientific">Apodospora peruviana</name>
    <dbReference type="NCBI Taxonomy" id="516989"/>
    <lineage>
        <taxon>Eukaryota</taxon>
        <taxon>Fungi</taxon>
        <taxon>Dikarya</taxon>
        <taxon>Ascomycota</taxon>
        <taxon>Pezizomycotina</taxon>
        <taxon>Sordariomycetes</taxon>
        <taxon>Sordariomycetidae</taxon>
        <taxon>Sordariales</taxon>
        <taxon>Lasiosphaeriaceae</taxon>
        <taxon>Apodospora</taxon>
    </lineage>
</organism>
<feature type="transmembrane region" description="Helical" evidence="7">
    <location>
        <begin position="124"/>
        <end position="143"/>
    </location>
</feature>
<reference evidence="9" key="2">
    <citation type="submission" date="2023-06" db="EMBL/GenBank/DDBJ databases">
        <authorList>
            <consortium name="Lawrence Berkeley National Laboratory"/>
            <person name="Haridas S."/>
            <person name="Hensen N."/>
            <person name="Bonometti L."/>
            <person name="Westerberg I."/>
            <person name="Brannstrom I.O."/>
            <person name="Guillou S."/>
            <person name="Cros-Aarteil S."/>
            <person name="Calhoun S."/>
            <person name="Kuo A."/>
            <person name="Mondo S."/>
            <person name="Pangilinan J."/>
            <person name="Riley R."/>
            <person name="Labutti K."/>
            <person name="Andreopoulos B."/>
            <person name="Lipzen A."/>
            <person name="Chen C."/>
            <person name="Yanf M."/>
            <person name="Daum C."/>
            <person name="Ng V."/>
            <person name="Clum A."/>
            <person name="Steindorff A."/>
            <person name="Ohm R."/>
            <person name="Martin F."/>
            <person name="Silar P."/>
            <person name="Natvig D."/>
            <person name="Lalanne C."/>
            <person name="Gautier V."/>
            <person name="Ament-Velasquez S.L."/>
            <person name="Kruys A."/>
            <person name="Hutchinson M.I."/>
            <person name="Powell A.J."/>
            <person name="Barry K."/>
            <person name="Miller A.N."/>
            <person name="Grigoriev I.V."/>
            <person name="Debuchy R."/>
            <person name="Gladieux P."/>
            <person name="Thoren M.H."/>
            <person name="Johannesson H."/>
        </authorList>
    </citation>
    <scope>NUCLEOTIDE SEQUENCE</scope>
    <source>
        <strain evidence="9">CBS 118394</strain>
    </source>
</reference>
<evidence type="ECO:0000259" key="8">
    <source>
        <dbReference type="PROSITE" id="PS50939"/>
    </source>
</evidence>
<evidence type="ECO:0000256" key="5">
    <source>
        <dbReference type="ARBA" id="ARBA00022989"/>
    </source>
</evidence>
<evidence type="ECO:0000256" key="2">
    <source>
        <dbReference type="ARBA" id="ARBA00022448"/>
    </source>
</evidence>
<gene>
    <name evidence="9" type="ORF">B0H66DRAFT_595227</name>
</gene>
<keyword evidence="5 7" id="KW-1133">Transmembrane helix</keyword>
<dbReference type="PROSITE" id="PS50939">
    <property type="entry name" value="CYTOCHROME_B561"/>
    <property type="match status" value="1"/>
</dbReference>
<evidence type="ECO:0000256" key="6">
    <source>
        <dbReference type="ARBA" id="ARBA00023136"/>
    </source>
</evidence>
<protein>
    <submittedName>
        <fullName evidence="9">Integral membrane protein</fullName>
    </submittedName>
</protein>
<dbReference type="AlphaFoldDB" id="A0AAE0HTL9"/>
<comment type="caution">
    <text evidence="9">The sequence shown here is derived from an EMBL/GenBank/DDBJ whole genome shotgun (WGS) entry which is preliminary data.</text>
</comment>
<comment type="subcellular location">
    <subcellularLocation>
        <location evidence="1">Membrane</location>
    </subcellularLocation>
</comment>
<dbReference type="GO" id="GO:0016020">
    <property type="term" value="C:membrane"/>
    <property type="evidence" value="ECO:0007669"/>
    <property type="project" value="UniProtKB-SubCell"/>
</dbReference>
<keyword evidence="3 7" id="KW-0812">Transmembrane</keyword>
<keyword evidence="10" id="KW-1185">Reference proteome</keyword>
<dbReference type="EMBL" id="JAUEDM010000008">
    <property type="protein sequence ID" value="KAK3312690.1"/>
    <property type="molecule type" value="Genomic_DNA"/>
</dbReference>
<feature type="transmembrane region" description="Helical" evidence="7">
    <location>
        <begin position="20"/>
        <end position="39"/>
    </location>
</feature>
<evidence type="ECO:0000256" key="3">
    <source>
        <dbReference type="ARBA" id="ARBA00022692"/>
    </source>
</evidence>
<proteinExistence type="predicted"/>
<evidence type="ECO:0000256" key="4">
    <source>
        <dbReference type="ARBA" id="ARBA00022982"/>
    </source>
</evidence>
<dbReference type="SMART" id="SM00665">
    <property type="entry name" value="B561"/>
    <property type="match status" value="1"/>
</dbReference>
<keyword evidence="2" id="KW-0813">Transport</keyword>
<feature type="transmembrane region" description="Helical" evidence="7">
    <location>
        <begin position="155"/>
        <end position="176"/>
    </location>
</feature>
<evidence type="ECO:0000256" key="7">
    <source>
        <dbReference type="SAM" id="Phobius"/>
    </source>
</evidence>
<dbReference type="PANTHER" id="PTHR47797:SF1">
    <property type="entry name" value="CYTOCHROME B561 DOMAIN-CONTAINING PROTEIN-RELATED"/>
    <property type="match status" value="1"/>
</dbReference>
<dbReference type="Gene3D" id="1.20.120.1770">
    <property type="match status" value="1"/>
</dbReference>
<keyword evidence="4" id="KW-0249">Electron transport</keyword>
<feature type="domain" description="Cytochrome b561" evidence="8">
    <location>
        <begin position="1"/>
        <end position="178"/>
    </location>
</feature>
<keyword evidence="6 7" id="KW-0472">Membrane</keyword>
<feature type="transmembrane region" description="Helical" evidence="7">
    <location>
        <begin position="48"/>
        <end position="73"/>
    </location>
</feature>
<dbReference type="CDD" id="cd08760">
    <property type="entry name" value="Cyt_b561_FRRS1_like"/>
    <property type="match status" value="1"/>
</dbReference>
<dbReference type="Pfam" id="PF03188">
    <property type="entry name" value="Cytochrom_B561"/>
    <property type="match status" value="1"/>
</dbReference>
<evidence type="ECO:0000313" key="10">
    <source>
        <dbReference type="Proteomes" id="UP001283341"/>
    </source>
</evidence>
<dbReference type="Proteomes" id="UP001283341">
    <property type="component" value="Unassembled WGS sequence"/>
</dbReference>
<evidence type="ECO:0000313" key="9">
    <source>
        <dbReference type="EMBL" id="KAK3312690.1"/>
    </source>
</evidence>
<dbReference type="InterPro" id="IPR006593">
    <property type="entry name" value="Cyt_b561/ferric_Rdtase_TM"/>
</dbReference>
<accession>A0AAE0HTL9</accession>
<reference evidence="9" key="1">
    <citation type="journal article" date="2023" name="Mol. Phylogenet. Evol.">
        <title>Genome-scale phylogeny and comparative genomics of the fungal order Sordariales.</title>
        <authorList>
            <person name="Hensen N."/>
            <person name="Bonometti L."/>
            <person name="Westerberg I."/>
            <person name="Brannstrom I.O."/>
            <person name="Guillou S."/>
            <person name="Cros-Aarteil S."/>
            <person name="Calhoun S."/>
            <person name="Haridas S."/>
            <person name="Kuo A."/>
            <person name="Mondo S."/>
            <person name="Pangilinan J."/>
            <person name="Riley R."/>
            <person name="LaButti K."/>
            <person name="Andreopoulos B."/>
            <person name="Lipzen A."/>
            <person name="Chen C."/>
            <person name="Yan M."/>
            <person name="Daum C."/>
            <person name="Ng V."/>
            <person name="Clum A."/>
            <person name="Steindorff A."/>
            <person name="Ohm R.A."/>
            <person name="Martin F."/>
            <person name="Silar P."/>
            <person name="Natvig D.O."/>
            <person name="Lalanne C."/>
            <person name="Gautier V."/>
            <person name="Ament-Velasquez S.L."/>
            <person name="Kruys A."/>
            <person name="Hutchinson M.I."/>
            <person name="Powell A.J."/>
            <person name="Barry K."/>
            <person name="Miller A.N."/>
            <person name="Grigoriev I.V."/>
            <person name="Debuchy R."/>
            <person name="Gladieux P."/>
            <person name="Hiltunen Thoren M."/>
            <person name="Johannesson H."/>
        </authorList>
    </citation>
    <scope>NUCLEOTIDE SEQUENCE</scope>
    <source>
        <strain evidence="9">CBS 118394</strain>
    </source>
</reference>